<protein>
    <submittedName>
        <fullName evidence="4 5">Uncharacterized protein</fullName>
    </submittedName>
</protein>
<feature type="signal peptide" evidence="2">
    <location>
        <begin position="1"/>
        <end position="23"/>
    </location>
</feature>
<dbReference type="RefSeq" id="XP_015039705.2">
    <property type="nucleotide sequence ID" value="XM_015184219.2"/>
</dbReference>
<dbReference type="RefSeq" id="XP_015039706.2">
    <property type="nucleotide sequence ID" value="XM_015184220.2"/>
</dbReference>
<keyword evidence="2" id="KW-0732">Signal</keyword>
<feature type="chain" id="PRO_5044634511" evidence="2">
    <location>
        <begin position="24"/>
        <end position="167"/>
    </location>
</feature>
<gene>
    <name evidence="4 5" type="primary">LOC26532775</name>
</gene>
<sequence length="167" mass="18510">MRLNMVAIVTILIGLAFCPLLTTTTPRETRRNTTNKDDGTSEKINESISMLNNSQFVDDLKTSLKRFQQNLEEPLKKKMLPKQILLPHLIFANMIQPIGGYERNNTIKTGESNAGTGLPGGSLSPKLSYIRLMSVLIDHIWLTASEPPKEGAASSEETPKLTNNTIM</sequence>
<evidence type="ECO:0000313" key="4">
    <source>
        <dbReference type="RefSeq" id="XP_015039705.2"/>
    </source>
</evidence>
<organism evidence="3 4">
    <name type="scientific">Drosophila pseudoobscura pseudoobscura</name>
    <name type="common">Fruit fly</name>
    <dbReference type="NCBI Taxonomy" id="46245"/>
    <lineage>
        <taxon>Eukaryota</taxon>
        <taxon>Metazoa</taxon>
        <taxon>Ecdysozoa</taxon>
        <taxon>Arthropoda</taxon>
        <taxon>Hexapoda</taxon>
        <taxon>Insecta</taxon>
        <taxon>Pterygota</taxon>
        <taxon>Neoptera</taxon>
        <taxon>Endopterygota</taxon>
        <taxon>Diptera</taxon>
        <taxon>Brachycera</taxon>
        <taxon>Muscomorpha</taxon>
        <taxon>Ephydroidea</taxon>
        <taxon>Drosophilidae</taxon>
        <taxon>Drosophila</taxon>
        <taxon>Sophophora</taxon>
    </lineage>
</organism>
<dbReference type="KEGG" id="dpo:26532775"/>
<dbReference type="AlphaFoldDB" id="A0A6I8VEN6"/>
<feature type="region of interest" description="Disordered" evidence="1">
    <location>
        <begin position="147"/>
        <end position="167"/>
    </location>
</feature>
<reference evidence="3" key="1">
    <citation type="submission" date="2024-06" db="UniProtKB">
        <authorList>
            <consortium name="RefSeq"/>
        </authorList>
    </citation>
    <scope>NUCLEOTIDE SEQUENCE [LARGE SCALE GENOMIC DNA]</scope>
    <source>
        <strain evidence="3">MV2-25</strain>
    </source>
</reference>
<name>A0A6I8VEN6_DROPS</name>
<evidence type="ECO:0000313" key="5">
    <source>
        <dbReference type="RefSeq" id="XP_015039706.2"/>
    </source>
</evidence>
<evidence type="ECO:0000313" key="3">
    <source>
        <dbReference type="Proteomes" id="UP000001819"/>
    </source>
</evidence>
<accession>A0A6I8VEN6</accession>
<evidence type="ECO:0000256" key="1">
    <source>
        <dbReference type="SAM" id="MobiDB-lite"/>
    </source>
</evidence>
<reference evidence="4 5" key="2">
    <citation type="submission" date="2025-04" db="UniProtKB">
        <authorList>
            <consortium name="RefSeq"/>
        </authorList>
    </citation>
    <scope>IDENTIFICATION</scope>
    <source>
        <strain evidence="4 5">MV-25-SWS-2005</strain>
        <tissue evidence="4 5">Whole body</tissue>
    </source>
</reference>
<proteinExistence type="predicted"/>
<evidence type="ECO:0000256" key="2">
    <source>
        <dbReference type="SAM" id="SignalP"/>
    </source>
</evidence>
<keyword evidence="3" id="KW-1185">Reference proteome</keyword>
<dbReference type="Proteomes" id="UP000001819">
    <property type="component" value="Chromosome 3"/>
</dbReference>